<dbReference type="InterPro" id="IPR036291">
    <property type="entry name" value="NAD(P)-bd_dom_sf"/>
</dbReference>
<dbReference type="InterPro" id="IPR051783">
    <property type="entry name" value="NAD(P)-dependent_oxidoreduct"/>
</dbReference>
<dbReference type="Pfam" id="PF01370">
    <property type="entry name" value="Epimerase"/>
    <property type="match status" value="1"/>
</dbReference>
<dbReference type="GO" id="GO:0004029">
    <property type="term" value="F:aldehyde dehydrogenase (NAD+) activity"/>
    <property type="evidence" value="ECO:0007669"/>
    <property type="project" value="TreeGrafter"/>
</dbReference>
<dbReference type="EMBL" id="FZNW01000014">
    <property type="protein sequence ID" value="SNR68078.1"/>
    <property type="molecule type" value="Genomic_DNA"/>
</dbReference>
<gene>
    <name evidence="2" type="ORF">SAMN06265360_11496</name>
</gene>
<feature type="domain" description="NAD-dependent epimerase/dehydratase" evidence="1">
    <location>
        <begin position="4"/>
        <end position="74"/>
    </location>
</feature>
<dbReference type="SUPFAM" id="SSF51735">
    <property type="entry name" value="NAD(P)-binding Rossmann-fold domains"/>
    <property type="match status" value="1"/>
</dbReference>
<dbReference type="Proteomes" id="UP000198348">
    <property type="component" value="Unassembled WGS sequence"/>
</dbReference>
<name>A0A238YBA6_9PSEU</name>
<reference evidence="2 3" key="1">
    <citation type="submission" date="2017-06" db="EMBL/GenBank/DDBJ databases">
        <authorList>
            <person name="Kim H.J."/>
            <person name="Triplett B.A."/>
        </authorList>
    </citation>
    <scope>NUCLEOTIDE SEQUENCE [LARGE SCALE GENOMIC DNA]</scope>
    <source>
        <strain evidence="2 3">DSM 45207</strain>
    </source>
</reference>
<proteinExistence type="predicted"/>
<protein>
    <submittedName>
        <fullName evidence="2">Nucleoside-diphosphate-sugar epimerase</fullName>
    </submittedName>
</protein>
<organism evidence="2 3">
    <name type="scientific">Haloechinothrix alba</name>
    <dbReference type="NCBI Taxonomy" id="664784"/>
    <lineage>
        <taxon>Bacteria</taxon>
        <taxon>Bacillati</taxon>
        <taxon>Actinomycetota</taxon>
        <taxon>Actinomycetes</taxon>
        <taxon>Pseudonocardiales</taxon>
        <taxon>Pseudonocardiaceae</taxon>
        <taxon>Haloechinothrix</taxon>
    </lineage>
</organism>
<sequence length="333" mass="35316">MRLLVLGGTGFVGGTVVREAVQRGHEVTCTARGVTGEPPGGVRHVRLDRDDPGALEPLAGAEFDAVVDVAAGSHPWVAEAVRTLGPRAGHWTYVSTVNVYADTATPGQSPGSELRTPLYDAANTANGDPDAYGRVNVASEDEVRDKLGDRAFVVRPGLITGPGDTMDRFGYWPARFARGGRVLAPDTPEQPIQYIDVRDLAAWIVDAATTGRTGTFDGVGQSMALRDLLEGIAAAVGVPVEMVAVPAKDLERAGVNPWSGPRSLPLWLPPSHYGLASHDARPALEAGLRPRSLHDAALGALEHERALGLDRPRQAGLSPEEERAVLKMLERSS</sequence>
<dbReference type="RefSeq" id="WP_089302184.1">
    <property type="nucleotide sequence ID" value="NZ_FZNW01000014.1"/>
</dbReference>
<evidence type="ECO:0000313" key="2">
    <source>
        <dbReference type="EMBL" id="SNR68078.1"/>
    </source>
</evidence>
<dbReference type="AlphaFoldDB" id="A0A238YBA6"/>
<evidence type="ECO:0000259" key="1">
    <source>
        <dbReference type="Pfam" id="PF01370"/>
    </source>
</evidence>
<dbReference type="Gene3D" id="3.40.50.720">
    <property type="entry name" value="NAD(P)-binding Rossmann-like Domain"/>
    <property type="match status" value="1"/>
</dbReference>
<dbReference type="OrthoDB" id="7941246at2"/>
<dbReference type="GO" id="GO:0005737">
    <property type="term" value="C:cytoplasm"/>
    <property type="evidence" value="ECO:0007669"/>
    <property type="project" value="TreeGrafter"/>
</dbReference>
<dbReference type="InterPro" id="IPR001509">
    <property type="entry name" value="Epimerase_deHydtase"/>
</dbReference>
<accession>A0A238YBA6</accession>
<keyword evidence="3" id="KW-1185">Reference proteome</keyword>
<dbReference type="PANTHER" id="PTHR48079">
    <property type="entry name" value="PROTEIN YEEZ"/>
    <property type="match status" value="1"/>
</dbReference>
<evidence type="ECO:0000313" key="3">
    <source>
        <dbReference type="Proteomes" id="UP000198348"/>
    </source>
</evidence>
<dbReference type="PANTHER" id="PTHR48079:SF6">
    <property type="entry name" value="NAD(P)-BINDING DOMAIN-CONTAINING PROTEIN-RELATED"/>
    <property type="match status" value="1"/>
</dbReference>